<protein>
    <submittedName>
        <fullName evidence="1">Uncharacterized protein</fullName>
    </submittedName>
</protein>
<gene>
    <name evidence="1" type="ORF">CJ030_MR8G002390</name>
</gene>
<evidence type="ECO:0000313" key="1">
    <source>
        <dbReference type="EMBL" id="KAB1202133.1"/>
    </source>
</evidence>
<accession>A0A6A1UPH1</accession>
<keyword evidence="2" id="KW-1185">Reference proteome</keyword>
<organism evidence="1 2">
    <name type="scientific">Morella rubra</name>
    <name type="common">Chinese bayberry</name>
    <dbReference type="NCBI Taxonomy" id="262757"/>
    <lineage>
        <taxon>Eukaryota</taxon>
        <taxon>Viridiplantae</taxon>
        <taxon>Streptophyta</taxon>
        <taxon>Embryophyta</taxon>
        <taxon>Tracheophyta</taxon>
        <taxon>Spermatophyta</taxon>
        <taxon>Magnoliopsida</taxon>
        <taxon>eudicotyledons</taxon>
        <taxon>Gunneridae</taxon>
        <taxon>Pentapetalae</taxon>
        <taxon>rosids</taxon>
        <taxon>fabids</taxon>
        <taxon>Fagales</taxon>
        <taxon>Myricaceae</taxon>
        <taxon>Morella</taxon>
    </lineage>
</organism>
<dbReference type="Proteomes" id="UP000516437">
    <property type="component" value="Chromosome 8"/>
</dbReference>
<name>A0A6A1UPH1_9ROSI</name>
<comment type="caution">
    <text evidence="1">The sequence shown here is derived from an EMBL/GenBank/DDBJ whole genome shotgun (WGS) entry which is preliminary data.</text>
</comment>
<proteinExistence type="predicted"/>
<dbReference type="EMBL" id="RXIC02000026">
    <property type="protein sequence ID" value="KAB1202133.1"/>
    <property type="molecule type" value="Genomic_DNA"/>
</dbReference>
<evidence type="ECO:0000313" key="2">
    <source>
        <dbReference type="Proteomes" id="UP000516437"/>
    </source>
</evidence>
<dbReference type="AlphaFoldDB" id="A0A6A1UPH1"/>
<reference evidence="1 2" key="1">
    <citation type="journal article" date="2019" name="Plant Biotechnol. J.">
        <title>The red bayberry genome and genetic basis of sex determination.</title>
        <authorList>
            <person name="Jia H.M."/>
            <person name="Jia H.J."/>
            <person name="Cai Q.L."/>
            <person name="Wang Y."/>
            <person name="Zhao H.B."/>
            <person name="Yang W.F."/>
            <person name="Wang G.Y."/>
            <person name="Li Y.H."/>
            <person name="Zhan D.L."/>
            <person name="Shen Y.T."/>
            <person name="Niu Q.F."/>
            <person name="Chang L."/>
            <person name="Qiu J."/>
            <person name="Zhao L."/>
            <person name="Xie H.B."/>
            <person name="Fu W.Y."/>
            <person name="Jin J."/>
            <person name="Li X.W."/>
            <person name="Jiao Y."/>
            <person name="Zhou C.C."/>
            <person name="Tu T."/>
            <person name="Chai C.Y."/>
            <person name="Gao J.L."/>
            <person name="Fan L.J."/>
            <person name="van de Weg E."/>
            <person name="Wang J.Y."/>
            <person name="Gao Z.S."/>
        </authorList>
    </citation>
    <scope>NUCLEOTIDE SEQUENCE [LARGE SCALE GENOMIC DNA]</scope>
    <source>
        <tissue evidence="1">Leaves</tissue>
    </source>
</reference>
<sequence length="90" mass="9986">MSFETSRDDNQCKIMTRTSGVARSAEPICEPTNFEAPWVENRQDIPRNMETTVRISRTGCGRGCSVSNAVYKEEPALPPRATFDSVDCGI</sequence>